<evidence type="ECO:0000256" key="6">
    <source>
        <dbReference type="ARBA" id="ARBA00023288"/>
    </source>
</evidence>
<dbReference type="Gene3D" id="3.10.20.90">
    <property type="entry name" value="Phosphatidylinositol 3-kinase Catalytic Subunit, Chain A, domain 1"/>
    <property type="match status" value="1"/>
</dbReference>
<dbReference type="InterPro" id="IPR004241">
    <property type="entry name" value="Atg8-like"/>
</dbReference>
<reference evidence="11" key="1">
    <citation type="submission" date="2003-05" db="EMBL/GenBank/DDBJ databases">
        <title>Liver regeneration after PH.</title>
        <authorList>
            <person name="Xu C.S."/>
            <person name="Li W.Q."/>
            <person name="Li Y.C."/>
            <person name="Han H.P."/>
            <person name="Wang G.P."/>
            <person name="Chai L.Q."/>
            <person name="Yuan J.Y."/>
            <person name="Yang K.J."/>
            <person name="Yan H.M."/>
            <person name="Chang C.F."/>
            <person name="Zhao L.F."/>
            <person name="Ma H."/>
            <person name="Wang L."/>
            <person name="Wang S.F."/>
            <person name="Shi J.B."/>
            <person name="Rahman S."/>
            <person name="Wang Q.N."/>
            <person name="Zhang J.B."/>
        </authorList>
    </citation>
    <scope>NUCLEOTIDE SEQUENCE</scope>
    <source>
        <strain evidence="11">Sprague-Dawley</strain>
    </source>
</reference>
<evidence type="ECO:0000256" key="7">
    <source>
        <dbReference type="ARBA" id="ARBA00023329"/>
    </source>
</evidence>
<dbReference type="STRING" id="10116.ENSRNOP00000049421"/>
<dbReference type="EMBL" id="AY310156">
    <property type="protein sequence ID" value="AAP78764.1"/>
    <property type="molecule type" value="mRNA"/>
</dbReference>
<dbReference type="InterPro" id="IPR029071">
    <property type="entry name" value="Ubiquitin-like_domsf"/>
</dbReference>
<keyword evidence="7" id="KW-0968">Cytoplasmic vesicle</keyword>
<dbReference type="ExpressionAtlas" id="Q7TQ75">
    <property type="expression patterns" value="baseline and differential"/>
</dbReference>
<evidence type="ECO:0000256" key="3">
    <source>
        <dbReference type="ARBA" id="ARBA00022490"/>
    </source>
</evidence>
<dbReference type="AlphaFoldDB" id="Q7TQ75"/>
<dbReference type="GO" id="GO:0031410">
    <property type="term" value="C:cytoplasmic vesicle"/>
    <property type="evidence" value="ECO:0007669"/>
    <property type="project" value="UniProtKB-KW"/>
</dbReference>
<dbReference type="GeneTree" id="ENSGT00940000154158"/>
<evidence type="ECO:0000256" key="1">
    <source>
        <dbReference type="ARBA" id="ARBA00004419"/>
    </source>
</evidence>
<sequence>MANRCSTSECPAQPAQAQAQAQDQVLDACTHAGRRASATPVMASLRAALGPTLADAPKLGTVLKMKIRLAEELPTREEFKVILSCQAVRQESLSLTSSGKQAFSEERKQRVEDVRLIREQHPTKIPVGSTAMVLLGRGDPSPIRAPEALGPTDFVCPLTTASQPELLLGCQRGKGRAGTCSQPVSGQPSSVPMLLVLWKNALDLLASFSTPFSRESASTQVIIERYKGEKQLPVLDKTKFLVPDHVNMSELIKIIRRRLQLNANQAFFLLVNGHSMVSVSTPISEVYESERDEDGFLYMVYASQETFGTALAVTHPPCMQLSLLTPNVMLHCVNPHCCRVWVVYVVMSLVYNYAGFTEMPHHTSASKGSRRLPDTDICCLDSCNEWCWSSLTSSMPQGNVELPQQINSRKTLHSLY</sequence>
<evidence type="ECO:0000256" key="10">
    <source>
        <dbReference type="RuleBase" id="RU004384"/>
    </source>
</evidence>
<dbReference type="FunFam" id="3.10.20.90:FF:000149">
    <property type="entry name" value="microtubule-associated proteins 1A/1B light chain 3C"/>
    <property type="match status" value="1"/>
</dbReference>
<name>Q7TQ75_RAT</name>
<evidence type="ECO:0000313" key="13">
    <source>
        <dbReference type="Proteomes" id="UP000002494"/>
    </source>
</evidence>
<dbReference type="CDD" id="cd16129">
    <property type="entry name" value="Ubl_ATG8_MAP1LC3"/>
    <property type="match status" value="1"/>
</dbReference>
<evidence type="ECO:0000256" key="9">
    <source>
        <dbReference type="PIRSR" id="PIRSR604241-50"/>
    </source>
</evidence>
<dbReference type="PANTHER" id="PTHR10969">
    <property type="entry name" value="MICROTUBULE-ASSOCIATED PROTEINS 1A/1B LIGHT CHAIN 3-RELATED"/>
    <property type="match status" value="1"/>
</dbReference>
<dbReference type="Pfam" id="PF02991">
    <property type="entry name" value="ATG8"/>
    <property type="match status" value="1"/>
</dbReference>
<evidence type="ECO:0000256" key="4">
    <source>
        <dbReference type="ARBA" id="ARBA00023006"/>
    </source>
</evidence>
<evidence type="ECO:0000313" key="11">
    <source>
        <dbReference type="EMBL" id="AAP78764.1"/>
    </source>
</evidence>
<keyword evidence="13" id="KW-1185">Reference proteome</keyword>
<keyword evidence="3" id="KW-0963">Cytoplasm</keyword>
<proteinExistence type="evidence at transcript level"/>
<evidence type="ECO:0000256" key="2">
    <source>
        <dbReference type="ARBA" id="ARBA00007293"/>
    </source>
</evidence>
<organism evidence="11">
    <name type="scientific">Rattus norvegicus</name>
    <name type="common">Rat</name>
    <dbReference type="NCBI Taxonomy" id="10116"/>
    <lineage>
        <taxon>Eukaryota</taxon>
        <taxon>Metazoa</taxon>
        <taxon>Chordata</taxon>
        <taxon>Craniata</taxon>
        <taxon>Vertebrata</taxon>
        <taxon>Euteleostomi</taxon>
        <taxon>Mammalia</taxon>
        <taxon>Eutheria</taxon>
        <taxon>Euarchontoglires</taxon>
        <taxon>Glires</taxon>
        <taxon>Rodentia</taxon>
        <taxon>Myomorpha</taxon>
        <taxon>Muroidea</taxon>
        <taxon>Muridae</taxon>
        <taxon>Murinae</taxon>
        <taxon>Rattus</taxon>
    </lineage>
</organism>
<gene>
    <name evidence="12 14" type="primary">Map1lc3b</name>
    <name evidence="14" type="synonym">LOC100363716</name>
    <name evidence="14" type="synonym">Map1lc3b2</name>
</gene>
<evidence type="ECO:0000256" key="8">
    <source>
        <dbReference type="ARBA" id="ARBA00037868"/>
    </source>
</evidence>
<keyword evidence="5" id="KW-0472">Membrane</keyword>
<keyword evidence="4 10" id="KW-0072">Autophagy</keyword>
<protein>
    <submittedName>
        <fullName evidence="12">Microtubule-associated protein 1 light chain 3 beta</fullName>
    </submittedName>
    <submittedName>
        <fullName evidence="11">Zbs559</fullName>
    </submittedName>
</protein>
<accession>Q7TQ75</accession>
<reference evidence="12" key="3">
    <citation type="submission" date="2025-05" db="UniProtKB">
        <authorList>
            <consortium name="Ensembl"/>
        </authorList>
    </citation>
    <scope>IDENTIFICATION</scope>
    <source>
        <strain evidence="12">Brown Norway</strain>
    </source>
</reference>
<dbReference type="HOGENOM" id="CLU_660490_0_0_1"/>
<dbReference type="SMR" id="Q7TQ75"/>
<comment type="similarity">
    <text evidence="2 10">Belongs to the ATG8 family.</text>
</comment>
<dbReference type="GO" id="GO:0016236">
    <property type="term" value="P:macroautophagy"/>
    <property type="evidence" value="ECO:0007669"/>
    <property type="project" value="UniProtKB-ARBA"/>
</dbReference>
<dbReference type="Ensembl" id="ENSRNOT00000079382.3">
    <property type="protein sequence ID" value="ENSRNOP00000072338.1"/>
    <property type="gene ID" value="ENSRNOG00000017905.10"/>
</dbReference>
<feature type="lipid moiety-binding region" description="Phosphatidylserine amidated glycine; alternate" evidence="9">
    <location>
        <position position="308"/>
    </location>
</feature>
<dbReference type="Bgee" id="ENSRNOG00000017905">
    <property type="expression patterns" value="Expressed in cerebellum and 20 other cell types or tissues"/>
</dbReference>
<reference evidence="12 13" key="2">
    <citation type="journal article" date="2004" name="Nature">
        <title>Genome sequence of the Brown Norway rat yields insights into mammalian evolution.</title>
        <authorList>
            <consortium name="Rat Genome Sequencing Project Consortium"/>
            <person name="Gibbs R.A."/>
            <person name="Weinstock G.M."/>
            <person name="Metzker M.L."/>
            <person name="Muzny D.M."/>
            <person name="Sodergren E.J."/>
            <person name="Scherer S."/>
            <person name="Scott G."/>
            <person name="Steffen D."/>
            <person name="Worley K.C."/>
            <person name="Burch P.E."/>
            <person name="Okwuonu G."/>
            <person name="Hines S."/>
            <person name="Lewis L."/>
            <person name="Deramo C."/>
            <person name="Delgado O."/>
            <person name="Dugan-Rocha S."/>
            <person name="Miner G."/>
            <person name="Morgan M."/>
            <person name="Hawes A."/>
            <person name="Gill R."/>
            <person name="Holt R.A."/>
            <person name="Adams M.D."/>
            <person name="Amanatides P.G."/>
            <person name="Baden-Tillson H."/>
            <person name="Barnstead M."/>
            <person name="Chin S."/>
            <person name="Evans C.A."/>
            <person name="Ferriera S."/>
            <person name="Fosler C."/>
            <person name="Glodek A."/>
            <person name="Gu Z."/>
            <person name="Jennings D."/>
            <person name="Kraft C.L."/>
            <person name="Nguyen T."/>
            <person name="Pfannkoch C.M."/>
            <person name="Sitter C."/>
            <person name="Sutton G.G."/>
            <person name="Venter J.C."/>
            <person name="Woodage T."/>
            <person name="Smith D."/>
            <person name="Lee H.-M."/>
            <person name="Gustafson E."/>
            <person name="Cahill P."/>
            <person name="Kana A."/>
            <person name="Doucette-Stamm L."/>
            <person name="Weinstock K."/>
            <person name="Fechtel K."/>
            <person name="Weiss R.B."/>
            <person name="Dunn D.M."/>
            <person name="Green E.D."/>
            <person name="Blakesley R.W."/>
            <person name="Bouffard G.G."/>
            <person name="De Jong P.J."/>
            <person name="Osoegawa K."/>
            <person name="Zhu B."/>
            <person name="Marra M."/>
            <person name="Schein J."/>
            <person name="Bosdet I."/>
            <person name="Fjell C."/>
            <person name="Jones S."/>
            <person name="Krzywinski M."/>
            <person name="Mathewson C."/>
            <person name="Siddiqui A."/>
            <person name="Wye N."/>
            <person name="McPherson J."/>
            <person name="Zhao S."/>
            <person name="Fraser C.M."/>
            <person name="Shetty J."/>
            <person name="Shatsman S."/>
            <person name="Geer K."/>
            <person name="Chen Y."/>
            <person name="Abramzon S."/>
            <person name="Nierman W.C."/>
            <person name="Havlak P.H."/>
            <person name="Chen R."/>
            <person name="Durbin K.J."/>
            <person name="Egan A."/>
            <person name="Ren Y."/>
            <person name="Song X.-Z."/>
            <person name="Li B."/>
            <person name="Liu Y."/>
            <person name="Qin X."/>
            <person name="Cawley S."/>
            <person name="Cooney A.J."/>
            <person name="D'Souza L.M."/>
            <person name="Martin K."/>
            <person name="Wu J.Q."/>
            <person name="Gonzalez-Garay M.L."/>
            <person name="Jackson A.R."/>
            <person name="Kalafus K.J."/>
            <person name="McLeod M.P."/>
            <person name="Milosavljevic A."/>
            <person name="Virk D."/>
            <person name="Volkov A."/>
            <person name="Wheeler D.A."/>
            <person name="Zhang Z."/>
            <person name="Bailey J.A."/>
            <person name="Eichler E.E."/>
            <person name="Tuzun E."/>
            <person name="Birney E."/>
            <person name="Mongin E."/>
            <person name="Ureta-Vidal A."/>
            <person name="Woodwark C."/>
            <person name="Zdobnov E."/>
            <person name="Bork P."/>
            <person name="Suyama M."/>
            <person name="Torrents D."/>
            <person name="Alexandersson M."/>
            <person name="Trask B.J."/>
            <person name="Young J.M."/>
            <person name="Huang H."/>
            <person name="Wang H."/>
            <person name="Xing H."/>
            <person name="Daniels S."/>
            <person name="Gietzen D."/>
            <person name="Schmidt J."/>
            <person name="Stevens K."/>
            <person name="Vitt U."/>
            <person name="Wingrove J."/>
            <person name="Camara F."/>
            <person name="Mar Alba M."/>
            <person name="Abril J.F."/>
            <person name="Guigo R."/>
            <person name="Smit A."/>
            <person name="Dubchak I."/>
            <person name="Rubin E.M."/>
            <person name="Couronne O."/>
            <person name="Poliakov A."/>
            <person name="Huebner N."/>
            <person name="Ganten D."/>
            <person name="Goesele C."/>
            <person name="Hummel O."/>
            <person name="Kreitler T."/>
            <person name="Lee Y.-A."/>
            <person name="Monti J."/>
            <person name="Schulz H."/>
            <person name="Zimdahl H."/>
            <person name="Himmelbauer H."/>
            <person name="Lehrach H."/>
            <person name="Jacob H.J."/>
            <person name="Bromberg S."/>
            <person name="Gullings-Handley J."/>
            <person name="Jensen-Seaman M.I."/>
            <person name="Kwitek A.E."/>
            <person name="Lazar J."/>
            <person name="Pasko D."/>
            <person name="Tonellato P.J."/>
            <person name="Twigger S."/>
            <person name="Ponting C.P."/>
            <person name="Duarte J.M."/>
            <person name="Rice S."/>
            <person name="Goodstadt L."/>
            <person name="Beatson S.A."/>
            <person name="Emes R.D."/>
            <person name="Winter E.E."/>
            <person name="Webber C."/>
            <person name="Brandt P."/>
            <person name="Nyakatura G."/>
            <person name="Adetobi M."/>
            <person name="Chiaromonte F."/>
            <person name="Elnitski L."/>
            <person name="Eswara P."/>
            <person name="Hardison R.C."/>
            <person name="Hou M."/>
            <person name="Kolbe D."/>
            <person name="Makova K."/>
            <person name="Miller W."/>
            <person name="Nekrutenko A."/>
            <person name="Riemer C."/>
            <person name="Schwartz S."/>
            <person name="Taylor J."/>
            <person name="Yang S."/>
            <person name="Zhang Y."/>
            <person name="Lindpaintner K."/>
            <person name="Andrews T.D."/>
            <person name="Caccamo M."/>
            <person name="Clamp M."/>
            <person name="Clarke L."/>
            <person name="Curwen V."/>
            <person name="Durbin R.M."/>
            <person name="Eyras E."/>
            <person name="Searle S.M."/>
            <person name="Cooper G.M."/>
            <person name="Batzoglou S."/>
            <person name="Brudno M."/>
            <person name="Sidow A."/>
            <person name="Stone E.A."/>
            <person name="Payseur B.A."/>
            <person name="Bourque G."/>
            <person name="Lopez-Otin C."/>
            <person name="Puente X.S."/>
            <person name="Chakrabarti K."/>
            <person name="Chatterji S."/>
            <person name="Dewey C."/>
            <person name="Pachter L."/>
            <person name="Bray N."/>
            <person name="Yap V.B."/>
            <person name="Caspi A."/>
            <person name="Tesler G."/>
            <person name="Pevzner P.A."/>
            <person name="Haussler D."/>
            <person name="Roskin K.M."/>
            <person name="Baertsch R."/>
            <person name="Clawson H."/>
            <person name="Furey T.S."/>
            <person name="Hinrichs A.S."/>
            <person name="Karolchik D."/>
            <person name="Kent W.J."/>
            <person name="Rosenbloom K.R."/>
            <person name="Trumbower H."/>
            <person name="Weirauch M."/>
            <person name="Cooper D.N."/>
            <person name="Stenson P.D."/>
            <person name="Ma B."/>
            <person name="Brent M."/>
            <person name="Arumugam M."/>
            <person name="Shteynberg D."/>
            <person name="Copley R.R."/>
            <person name="Taylor M.S."/>
            <person name="Riethman H."/>
            <person name="Mudunuri U."/>
            <person name="Peterson J."/>
            <person name="Guyer M."/>
            <person name="Felsenfeld A."/>
            <person name="Old S."/>
            <person name="Mockrin S."/>
            <person name="Collins F.S."/>
        </authorList>
    </citation>
    <scope>NUCLEOTIDE SEQUENCE [LARGE SCALE GENOMIC DNA]</scope>
    <source>
        <strain evidence="12 13">Brown Norway</strain>
    </source>
</reference>
<dbReference type="SUPFAM" id="SSF54236">
    <property type="entry name" value="Ubiquitin-like"/>
    <property type="match status" value="1"/>
</dbReference>
<dbReference type="Proteomes" id="UP000002494">
    <property type="component" value="Chromosome 19"/>
</dbReference>
<dbReference type="GO" id="GO:0006950">
    <property type="term" value="P:response to stress"/>
    <property type="evidence" value="ECO:0007669"/>
    <property type="project" value="UniProtKB-ARBA"/>
</dbReference>
<keyword evidence="6 9" id="KW-0449">Lipoprotein</keyword>
<dbReference type="GO" id="GO:0005776">
    <property type="term" value="C:autophagosome"/>
    <property type="evidence" value="ECO:0007669"/>
    <property type="project" value="UniProtKB-SubCell"/>
</dbReference>
<dbReference type="GO" id="GO:0012505">
    <property type="term" value="C:endomembrane system"/>
    <property type="evidence" value="ECO:0007669"/>
    <property type="project" value="UniProtKB-SubCell"/>
</dbReference>
<evidence type="ECO:0000313" key="14">
    <source>
        <dbReference type="RGD" id="621315"/>
    </source>
</evidence>
<comment type="subcellular location">
    <subcellularLocation>
        <location evidence="1">Cytoplasmic vesicle</location>
        <location evidence="1">Autophagosome</location>
    </subcellularLocation>
    <subcellularLocation>
        <location evidence="8">Endomembrane system</location>
        <topology evidence="8">Lipid-anchor</topology>
    </subcellularLocation>
</comment>
<evidence type="ECO:0000256" key="5">
    <source>
        <dbReference type="ARBA" id="ARBA00023136"/>
    </source>
</evidence>
<dbReference type="RGD" id="621315">
    <property type="gene designation" value="Map1lc3b"/>
</dbReference>
<evidence type="ECO:0000313" key="12">
    <source>
        <dbReference type="Ensembl" id="ENSRNOP00000072338.1"/>
    </source>
</evidence>